<dbReference type="Gene3D" id="1.10.510.10">
    <property type="entry name" value="Transferase(Phosphotransferase) domain 1"/>
    <property type="match status" value="1"/>
</dbReference>
<name>A0AA38P0Q8_9AGAR</name>
<dbReference type="PANTHER" id="PTHR44329">
    <property type="entry name" value="SERINE/THREONINE-PROTEIN KINASE TNNI3K-RELATED"/>
    <property type="match status" value="1"/>
</dbReference>
<proteinExistence type="predicted"/>
<accession>A0AA38P0Q8</accession>
<evidence type="ECO:0000313" key="4">
    <source>
        <dbReference type="Proteomes" id="UP001163846"/>
    </source>
</evidence>
<dbReference type="PROSITE" id="PS50011">
    <property type="entry name" value="PROTEIN_KINASE_DOM"/>
    <property type="match status" value="1"/>
</dbReference>
<comment type="caution">
    <text evidence="3">The sequence shown here is derived from an EMBL/GenBank/DDBJ whole genome shotgun (WGS) entry which is preliminary data.</text>
</comment>
<evidence type="ECO:0000259" key="2">
    <source>
        <dbReference type="PROSITE" id="PS50011"/>
    </source>
</evidence>
<feature type="region of interest" description="Disordered" evidence="1">
    <location>
        <begin position="432"/>
        <end position="472"/>
    </location>
</feature>
<dbReference type="GO" id="GO:0004674">
    <property type="term" value="F:protein serine/threonine kinase activity"/>
    <property type="evidence" value="ECO:0007669"/>
    <property type="project" value="TreeGrafter"/>
</dbReference>
<dbReference type="InterPro" id="IPR000719">
    <property type="entry name" value="Prot_kinase_dom"/>
</dbReference>
<organism evidence="3 4">
    <name type="scientific">Lentinula raphanica</name>
    <dbReference type="NCBI Taxonomy" id="153919"/>
    <lineage>
        <taxon>Eukaryota</taxon>
        <taxon>Fungi</taxon>
        <taxon>Dikarya</taxon>
        <taxon>Basidiomycota</taxon>
        <taxon>Agaricomycotina</taxon>
        <taxon>Agaricomycetes</taxon>
        <taxon>Agaricomycetidae</taxon>
        <taxon>Agaricales</taxon>
        <taxon>Marasmiineae</taxon>
        <taxon>Omphalotaceae</taxon>
        <taxon>Lentinula</taxon>
    </lineage>
</organism>
<dbReference type="SUPFAM" id="SSF56112">
    <property type="entry name" value="Protein kinase-like (PK-like)"/>
    <property type="match status" value="1"/>
</dbReference>
<keyword evidence="3" id="KW-0418">Kinase</keyword>
<dbReference type="GO" id="GO:0005524">
    <property type="term" value="F:ATP binding"/>
    <property type="evidence" value="ECO:0007669"/>
    <property type="project" value="InterPro"/>
</dbReference>
<sequence length="510" mass="57814">MPLSNVQTHRQLEAIVSLKSDLQRALDEYDAHRRARILNPNLNREPLLWLDTTAAQRMMITLQAELDSNAGSESHRRSCFSLICYLVKRIRALPLSLLVIKDVARVGRNPVAGGGFADVWRGTMNGQAVCLKVLRLVTEQDEEARTVVRKRFCREALVWRQLKHPHILPLLGVNLELFLPSFCLISPWMENKDIITFLRQNPKHNIFRALLDIAAGMCYLHSRDPPIVHGDIRGANVLVTDDGRCCLADFGLALVTSDVTQPWSIMSSGTSMGALRWMAPEYLESDGAAPTSVHPSRDVYAFGCTILELITQCLPFRHCKTEYTVFCALLKGERPDRPSTNEWCTDNIWALTTRCWAQNVRERPISHEISVILSREFELRRQSEQEDIQRKVQNVVRQIQKKKAIGRESFGVPSHRNHRDAKKELLGGRLMRRSLPSQRKEARENQSTDRPTAQVTEDKGQQAQQSGCAGGLPVERLDTKRVGISARKTIVLRRNRLGCTSYLGCRTSLL</sequence>
<gene>
    <name evidence="3" type="ORF">F5878DRAFT_372661</name>
</gene>
<evidence type="ECO:0000313" key="3">
    <source>
        <dbReference type="EMBL" id="KAJ3834144.1"/>
    </source>
</evidence>
<dbReference type="InterPro" id="IPR001245">
    <property type="entry name" value="Ser-Thr/Tyr_kinase_cat_dom"/>
</dbReference>
<reference evidence="3" key="1">
    <citation type="submission" date="2022-08" db="EMBL/GenBank/DDBJ databases">
        <authorList>
            <consortium name="DOE Joint Genome Institute"/>
            <person name="Min B."/>
            <person name="Riley R."/>
            <person name="Sierra-Patev S."/>
            <person name="Naranjo-Ortiz M."/>
            <person name="Looney B."/>
            <person name="Konkel Z."/>
            <person name="Slot J.C."/>
            <person name="Sakamoto Y."/>
            <person name="Steenwyk J.L."/>
            <person name="Rokas A."/>
            <person name="Carro J."/>
            <person name="Camarero S."/>
            <person name="Ferreira P."/>
            <person name="Molpeceres G."/>
            <person name="Ruiz-Duenas F.J."/>
            <person name="Serrano A."/>
            <person name="Henrissat B."/>
            <person name="Drula E."/>
            <person name="Hughes K.W."/>
            <person name="Mata J.L."/>
            <person name="Ishikawa N.K."/>
            <person name="Vargas-Isla R."/>
            <person name="Ushijima S."/>
            <person name="Smith C.A."/>
            <person name="Ahrendt S."/>
            <person name="Andreopoulos W."/>
            <person name="He G."/>
            <person name="Labutti K."/>
            <person name="Lipzen A."/>
            <person name="Ng V."/>
            <person name="Sandor L."/>
            <person name="Barry K."/>
            <person name="Martinez A.T."/>
            <person name="Xiao Y."/>
            <person name="Gibbons J.G."/>
            <person name="Terashima K."/>
            <person name="Hibbett D.S."/>
            <person name="Grigoriev I.V."/>
        </authorList>
    </citation>
    <scope>NUCLEOTIDE SEQUENCE</scope>
    <source>
        <strain evidence="3">TFB9207</strain>
    </source>
</reference>
<dbReference type="EMBL" id="MU806575">
    <property type="protein sequence ID" value="KAJ3834144.1"/>
    <property type="molecule type" value="Genomic_DNA"/>
</dbReference>
<protein>
    <submittedName>
        <fullName evidence="3">Kinase-like domain-containing protein</fullName>
    </submittedName>
</protein>
<dbReference type="InterPro" id="IPR011009">
    <property type="entry name" value="Kinase-like_dom_sf"/>
</dbReference>
<dbReference type="PROSITE" id="PS00109">
    <property type="entry name" value="PROTEIN_KINASE_TYR"/>
    <property type="match status" value="1"/>
</dbReference>
<dbReference type="InterPro" id="IPR051681">
    <property type="entry name" value="Ser/Thr_Kinases-Pseudokinases"/>
</dbReference>
<evidence type="ECO:0000256" key="1">
    <source>
        <dbReference type="SAM" id="MobiDB-lite"/>
    </source>
</evidence>
<feature type="domain" description="Protein kinase" evidence="2">
    <location>
        <begin position="105"/>
        <end position="378"/>
    </location>
</feature>
<feature type="compositionally biased region" description="Basic and acidic residues" evidence="1">
    <location>
        <begin position="438"/>
        <end position="447"/>
    </location>
</feature>
<dbReference type="Proteomes" id="UP001163846">
    <property type="component" value="Unassembled WGS sequence"/>
</dbReference>
<keyword evidence="3" id="KW-0808">Transferase</keyword>
<dbReference type="InterPro" id="IPR008266">
    <property type="entry name" value="Tyr_kinase_AS"/>
</dbReference>
<dbReference type="Pfam" id="PF07714">
    <property type="entry name" value="PK_Tyr_Ser-Thr"/>
    <property type="match status" value="1"/>
</dbReference>
<dbReference type="AlphaFoldDB" id="A0AA38P0Q8"/>
<keyword evidence="4" id="KW-1185">Reference proteome</keyword>